<dbReference type="CDD" id="cd05931">
    <property type="entry name" value="FAAL"/>
    <property type="match status" value="1"/>
</dbReference>
<dbReference type="InterPro" id="IPR042099">
    <property type="entry name" value="ANL_N_sf"/>
</dbReference>
<evidence type="ECO:0000256" key="1">
    <source>
        <dbReference type="ARBA" id="ARBA00006432"/>
    </source>
</evidence>
<dbReference type="InterPro" id="IPR045851">
    <property type="entry name" value="AMP-bd_C_sf"/>
</dbReference>
<dbReference type="OrthoDB" id="9803968at2"/>
<gene>
    <name evidence="5" type="ORF">EV659_10227</name>
</gene>
<dbReference type="Proteomes" id="UP000295399">
    <property type="component" value="Unassembled WGS sequence"/>
</dbReference>
<reference evidence="5 6" key="1">
    <citation type="submission" date="2019-03" db="EMBL/GenBank/DDBJ databases">
        <title>Genomic Encyclopedia of Type Strains, Phase IV (KMG-IV): sequencing the most valuable type-strain genomes for metagenomic binning, comparative biology and taxonomic classification.</title>
        <authorList>
            <person name="Goeker M."/>
        </authorList>
    </citation>
    <scope>NUCLEOTIDE SEQUENCE [LARGE SCALE GENOMIC DNA]</scope>
    <source>
        <strain evidence="5 6">DSM 2132</strain>
    </source>
</reference>
<sequence length="617" mass="66673">MHVSLPDILGTPTHDALPRRVADFDTLVDALDYAATGERGLNFFSARGELAVSMPYRDLRDRAETFGRRLVDYGLAKGERVALIAETSADFVVAFMGCQYASVLPVPLPLPTSFGGREGYVGQLRQQVTSCGARLVIGPDAMVGLMEDAARDLDVAFTGAMAQFEAQTSADAALRLPSPDDLAYLQYSSGSTRFPHGIAVTHRSLMANCAGIGQDGVKLREGDRNVSWLPFYHDMGLVGSLLTPVAAQVSADYMATEDFARRPLQWLKLITRNRGTISYSPSFGYDLCARRLGDRGVDDMDLSCWRVAGIGGDMIPPDVIRGFCTTFAGAGFEPTTFVPSYGLAECTLAVSFAPLGRGIEVDEVEERILTGEGYSDQTLTGAHSAANGHAAHPNGHHNGHGALNGHMGSHNGHNGAHGPKRTREVVNCGRPLPQYELEIRDDRGRALTERAIGRVFVRGPSVMREYFNDAEGTRRVLSADGWLDTGDMGYLLDGCLYVIGRVKDMIIVNGRNHWPQDIEWAAEQVDGIRAGDIAAISVPGANAEEVPTVLVQCRLRDKAARAEFAREVRQQILRATGIACNIELIPPRTLPRTSSGKLSRSKARAQYLAGGLSALAS</sequence>
<proteinExistence type="inferred from homology"/>
<dbReference type="PANTHER" id="PTHR22754:SF32">
    <property type="entry name" value="DISCO-INTERACTING PROTEIN 2"/>
    <property type="match status" value="1"/>
</dbReference>
<comment type="similarity">
    <text evidence="1">Belongs to the ATP-dependent AMP-binding enzyme family.</text>
</comment>
<dbReference type="InterPro" id="IPR000873">
    <property type="entry name" value="AMP-dep_synth/lig_dom"/>
</dbReference>
<feature type="region of interest" description="Disordered" evidence="3">
    <location>
        <begin position="384"/>
        <end position="422"/>
    </location>
</feature>
<dbReference type="GO" id="GO:0005886">
    <property type="term" value="C:plasma membrane"/>
    <property type="evidence" value="ECO:0007669"/>
    <property type="project" value="TreeGrafter"/>
</dbReference>
<keyword evidence="6" id="KW-1185">Reference proteome</keyword>
<dbReference type="PANTHER" id="PTHR22754">
    <property type="entry name" value="DISCO-INTERACTING PROTEIN 2 DIP2 -RELATED"/>
    <property type="match status" value="1"/>
</dbReference>
<evidence type="ECO:0000256" key="3">
    <source>
        <dbReference type="SAM" id="MobiDB-lite"/>
    </source>
</evidence>
<comment type="caution">
    <text evidence="5">The sequence shown here is derived from an EMBL/GenBank/DDBJ whole genome shotgun (WGS) entry which is preliminary data.</text>
</comment>
<keyword evidence="2" id="KW-0436">Ligase</keyword>
<feature type="compositionally biased region" description="Low complexity" evidence="3">
    <location>
        <begin position="384"/>
        <end position="393"/>
    </location>
</feature>
<feature type="compositionally biased region" description="Low complexity" evidence="3">
    <location>
        <begin position="400"/>
        <end position="417"/>
    </location>
</feature>
<dbReference type="RefSeq" id="WP_132707204.1">
    <property type="nucleotide sequence ID" value="NZ_JACIGF010000002.1"/>
</dbReference>
<protein>
    <submittedName>
        <fullName evidence="5">Fatty-acyl-CoA synthase</fullName>
    </submittedName>
</protein>
<dbReference type="GO" id="GO:0006633">
    <property type="term" value="P:fatty acid biosynthetic process"/>
    <property type="evidence" value="ECO:0007669"/>
    <property type="project" value="TreeGrafter"/>
</dbReference>
<dbReference type="Gene3D" id="3.40.50.12780">
    <property type="entry name" value="N-terminal domain of ligase-like"/>
    <property type="match status" value="1"/>
</dbReference>
<dbReference type="AlphaFoldDB" id="A0A4R2PPF1"/>
<dbReference type="InParanoid" id="A0A4R2PPF1"/>
<dbReference type="EMBL" id="SLXO01000002">
    <property type="protein sequence ID" value="TCP37623.1"/>
    <property type="molecule type" value="Genomic_DNA"/>
</dbReference>
<evidence type="ECO:0000313" key="6">
    <source>
        <dbReference type="Proteomes" id="UP000295399"/>
    </source>
</evidence>
<dbReference type="Gene3D" id="3.30.300.30">
    <property type="match status" value="1"/>
</dbReference>
<dbReference type="SUPFAM" id="SSF56801">
    <property type="entry name" value="Acetyl-CoA synthetase-like"/>
    <property type="match status" value="1"/>
</dbReference>
<organism evidence="5 6">
    <name type="scientific">Rhodothalassium salexigens DSM 2132</name>
    <dbReference type="NCBI Taxonomy" id="1188247"/>
    <lineage>
        <taxon>Bacteria</taxon>
        <taxon>Pseudomonadati</taxon>
        <taxon>Pseudomonadota</taxon>
        <taxon>Alphaproteobacteria</taxon>
        <taxon>Rhodothalassiales</taxon>
        <taxon>Rhodothalassiaceae</taxon>
        <taxon>Rhodothalassium</taxon>
    </lineage>
</organism>
<name>A0A4R2PPF1_RHOSA</name>
<evidence type="ECO:0000259" key="4">
    <source>
        <dbReference type="Pfam" id="PF00501"/>
    </source>
</evidence>
<accession>A0A4R2PPF1</accession>
<feature type="domain" description="AMP-dependent synthetase/ligase" evidence="4">
    <location>
        <begin position="53"/>
        <end position="352"/>
    </location>
</feature>
<dbReference type="GO" id="GO:0016874">
    <property type="term" value="F:ligase activity"/>
    <property type="evidence" value="ECO:0007669"/>
    <property type="project" value="UniProtKB-KW"/>
</dbReference>
<dbReference type="InterPro" id="IPR040097">
    <property type="entry name" value="FAAL/FAAC"/>
</dbReference>
<dbReference type="Pfam" id="PF00501">
    <property type="entry name" value="AMP-binding"/>
    <property type="match status" value="1"/>
</dbReference>
<evidence type="ECO:0000256" key="2">
    <source>
        <dbReference type="ARBA" id="ARBA00022598"/>
    </source>
</evidence>
<dbReference type="GO" id="GO:0070566">
    <property type="term" value="F:adenylyltransferase activity"/>
    <property type="evidence" value="ECO:0007669"/>
    <property type="project" value="TreeGrafter"/>
</dbReference>
<evidence type="ECO:0000313" key="5">
    <source>
        <dbReference type="EMBL" id="TCP37623.1"/>
    </source>
</evidence>